<dbReference type="GO" id="GO:0003677">
    <property type="term" value="F:DNA binding"/>
    <property type="evidence" value="ECO:0007669"/>
    <property type="project" value="InterPro"/>
</dbReference>
<name>A0A413RPD6_9CELL</name>
<dbReference type="Proteomes" id="UP000283374">
    <property type="component" value="Unassembled WGS sequence"/>
</dbReference>
<gene>
    <name evidence="4" type="ORF">D1825_04590</name>
</gene>
<sequence>MTDAEGQPVSWTLPDPLPTPAGAGTNERLRVGVTASALGLPPGAGFELRWRTPNAANPRRRSYQADPVLGVAIAADIVRAAAQPACWSPNSDHLPARVEPEPAAPVPARFTAQPQAVLRGVDPASRAHVSPDNPLLIAVRDGQVALGSTVADVVDEIVNQRWPDWGPQHRSDMANKYDFLKQVMVYREPAASDTPEVTAWKRARLEIEGVELGASMHVALILVPDLADAIKVRRESNRRVDLLNAQAVAKFDEAWARYYNAVEAKKNKTWRGGRLPKMPPEVLKVYDPDTGVQARTEEAFAGALAAVLRQAANTGRLLAPNPWPAFAGSGGKRTGYRRPVVADVHQRQVPTIGQIVDLADAIRTTGPIDHSRNRHMGDRYAAYVLARTAGGRTSEYAGLHPSDFHRAAPELEFRRSVTFPTAEANAVDSSVHIANMLKGRPPGETRRVGLPTAVADAIAVHLEAGYHSDEFLFTGATGGVLRPGGSFLRCWNEAVARVFGESAEPSLKELGPRTLRKSAVTWLIRAGKSVTEAAELTGHKPEILLKHYAGVSGNRRAIHPWTGWDDAWAWASLERDET</sequence>
<evidence type="ECO:0000259" key="3">
    <source>
        <dbReference type="PROSITE" id="PS51898"/>
    </source>
</evidence>
<dbReference type="InterPro" id="IPR011010">
    <property type="entry name" value="DNA_brk_join_enz"/>
</dbReference>
<dbReference type="InterPro" id="IPR002104">
    <property type="entry name" value="Integrase_catalytic"/>
</dbReference>
<dbReference type="EMBL" id="QWKP01000141">
    <property type="protein sequence ID" value="RHA43783.1"/>
    <property type="molecule type" value="Genomic_DNA"/>
</dbReference>
<feature type="region of interest" description="Disordered" evidence="2">
    <location>
        <begin position="1"/>
        <end position="25"/>
    </location>
</feature>
<dbReference type="SUPFAM" id="SSF56349">
    <property type="entry name" value="DNA breaking-rejoining enzymes"/>
    <property type="match status" value="1"/>
</dbReference>
<dbReference type="CDD" id="cd00397">
    <property type="entry name" value="DNA_BRE_C"/>
    <property type="match status" value="1"/>
</dbReference>
<dbReference type="PROSITE" id="PS51898">
    <property type="entry name" value="TYR_RECOMBINASE"/>
    <property type="match status" value="1"/>
</dbReference>
<proteinExistence type="predicted"/>
<dbReference type="Gene3D" id="1.10.443.10">
    <property type="entry name" value="Intergrase catalytic core"/>
    <property type="match status" value="1"/>
</dbReference>
<reference evidence="4 5" key="1">
    <citation type="submission" date="2018-08" db="EMBL/GenBank/DDBJ databases">
        <title>Cellulomonas rhizosphaerae sp. nov., a novel actinomycete isolated from soil.</title>
        <authorList>
            <person name="Tian Y."/>
        </authorList>
    </citation>
    <scope>NUCLEOTIDE SEQUENCE [LARGE SCALE GENOMIC DNA]</scope>
    <source>
        <strain evidence="4 5">NEAU-TCZ24</strain>
    </source>
</reference>
<organism evidence="4 5">
    <name type="scientific">Cellulomonas rhizosphaerae</name>
    <dbReference type="NCBI Taxonomy" id="2293719"/>
    <lineage>
        <taxon>Bacteria</taxon>
        <taxon>Bacillati</taxon>
        <taxon>Actinomycetota</taxon>
        <taxon>Actinomycetes</taxon>
        <taxon>Micrococcales</taxon>
        <taxon>Cellulomonadaceae</taxon>
        <taxon>Cellulomonas</taxon>
    </lineage>
</organism>
<evidence type="ECO:0000313" key="4">
    <source>
        <dbReference type="EMBL" id="RHA43783.1"/>
    </source>
</evidence>
<dbReference type="GO" id="GO:0006310">
    <property type="term" value="P:DNA recombination"/>
    <property type="evidence" value="ECO:0007669"/>
    <property type="project" value="UniProtKB-KW"/>
</dbReference>
<dbReference type="AlphaFoldDB" id="A0A413RPD6"/>
<evidence type="ECO:0000256" key="1">
    <source>
        <dbReference type="ARBA" id="ARBA00023172"/>
    </source>
</evidence>
<feature type="domain" description="Tyr recombinase" evidence="3">
    <location>
        <begin position="345"/>
        <end position="562"/>
    </location>
</feature>
<protein>
    <submittedName>
        <fullName evidence="4">Site-specific integrase</fullName>
    </submittedName>
</protein>
<keyword evidence="5" id="KW-1185">Reference proteome</keyword>
<dbReference type="GO" id="GO:0015074">
    <property type="term" value="P:DNA integration"/>
    <property type="evidence" value="ECO:0007669"/>
    <property type="project" value="InterPro"/>
</dbReference>
<comment type="caution">
    <text evidence="4">The sequence shown here is derived from an EMBL/GenBank/DDBJ whole genome shotgun (WGS) entry which is preliminary data.</text>
</comment>
<dbReference type="InterPro" id="IPR013762">
    <property type="entry name" value="Integrase-like_cat_sf"/>
</dbReference>
<accession>A0A413RPD6</accession>
<keyword evidence="1" id="KW-0233">DNA recombination</keyword>
<evidence type="ECO:0000256" key="2">
    <source>
        <dbReference type="SAM" id="MobiDB-lite"/>
    </source>
</evidence>
<evidence type="ECO:0000313" key="5">
    <source>
        <dbReference type="Proteomes" id="UP000283374"/>
    </source>
</evidence>